<comment type="similarity">
    <text evidence="2">Belongs to the FemABX family.</text>
</comment>
<evidence type="ECO:0000256" key="3">
    <source>
        <dbReference type="ARBA" id="ARBA00022679"/>
    </source>
</evidence>
<protein>
    <recommendedName>
        <fullName evidence="9">Lipid II:glycine glycyltransferase</fullName>
        <ecNumber evidence="8">2.3.2.16</ecNumber>
    </recommendedName>
    <alternativeName>
        <fullName evidence="10">Factor essential for expression of methicillin resistance X</fullName>
    </alternativeName>
</protein>
<dbReference type="Gene3D" id="3.40.630.30">
    <property type="match status" value="1"/>
</dbReference>
<evidence type="ECO:0000256" key="10">
    <source>
        <dbReference type="ARBA" id="ARBA00042933"/>
    </source>
</evidence>
<dbReference type="InterPro" id="IPR050644">
    <property type="entry name" value="PG_Glycine_Bridge_Synth"/>
</dbReference>
<evidence type="ECO:0000256" key="5">
    <source>
        <dbReference type="ARBA" id="ARBA00022984"/>
    </source>
</evidence>
<dbReference type="RefSeq" id="WP_338751857.1">
    <property type="nucleotide sequence ID" value="NZ_CP147404.1"/>
</dbReference>
<keyword evidence="7" id="KW-0961">Cell wall biogenesis/degradation</keyword>
<keyword evidence="6 12" id="KW-0012">Acyltransferase</keyword>
<sequence>MIKENVNYKTLDLHQRDEWLHFVMKCETYDVFYLPQYVQMYEERGEGKAQLFVYERRAEEFVIYPFLKREIRGAAEGEVYYDITTSYGYGGPLYSLSRLKNDDDFVREFRAEFERYCKAEGIVSEFIRFHPYLETEAGLASYVNVTSVGELIYNDVTKTEEEIWSEVAPSKKRRIKKSKRNQVEVIFIDGKDIGPKEILIFYDIYTETMDKKQASSFYYFSLDFFQAYFTALKEYITLAFAMHEGRVISANLLLKSEGAVTIHLSASFKAYLHLCPNCNLRYECILWAKRNGYHIVDHGGGKEKDDSLYKYKQQFSNTQTNFHIGKKIHNQSIYNKLAKQKSKLVQGEQADFFPEYRQVLVTPRILSNK</sequence>
<dbReference type="EC" id="2.3.2.16" evidence="8"/>
<dbReference type="InterPro" id="IPR016181">
    <property type="entry name" value="Acyl_CoA_acyltransferase"/>
</dbReference>
<dbReference type="Proteomes" id="UP001387364">
    <property type="component" value="Chromosome"/>
</dbReference>
<keyword evidence="13" id="KW-1185">Reference proteome</keyword>
<proteinExistence type="inferred from homology"/>
<keyword evidence="4" id="KW-0133">Cell shape</keyword>
<comment type="catalytic activity">
    <reaction evidence="11">
        <text>beta-D-GlcNAc-(1-&gt;4)-Mur2Ac(oyl-L-Ala-D-isoglutaminyl-L-Lys-D-Ala-D-Ala)-di-trans,octa-cis-undecaprenyl diphosphate + glycyl-tRNA(Gly) = beta-D-GlcNAc-(1-&gt;4)-Mur2Ac(oyl-L-Ala-D-isoglutaminyl-L-Lys-(N(6)-Gly)-D-Ala-D-Ala)-di-trans,octa-cis-undecaprenyl diphosphate + tRNA(Gly) + H(+)</text>
        <dbReference type="Rhea" id="RHEA:30435"/>
        <dbReference type="Rhea" id="RHEA-COMP:9664"/>
        <dbReference type="Rhea" id="RHEA-COMP:9683"/>
        <dbReference type="ChEBI" id="CHEBI:15378"/>
        <dbReference type="ChEBI" id="CHEBI:62233"/>
        <dbReference type="ChEBI" id="CHEBI:62234"/>
        <dbReference type="ChEBI" id="CHEBI:78442"/>
        <dbReference type="ChEBI" id="CHEBI:78522"/>
        <dbReference type="EC" id="2.3.2.16"/>
    </reaction>
</comment>
<evidence type="ECO:0000256" key="9">
    <source>
        <dbReference type="ARBA" id="ARBA00040679"/>
    </source>
</evidence>
<evidence type="ECO:0000256" key="1">
    <source>
        <dbReference type="ARBA" id="ARBA00004496"/>
    </source>
</evidence>
<comment type="subcellular location">
    <subcellularLocation>
        <location evidence="1">Cytoplasm</location>
    </subcellularLocation>
</comment>
<dbReference type="GO" id="GO:0016746">
    <property type="term" value="F:acyltransferase activity"/>
    <property type="evidence" value="ECO:0007669"/>
    <property type="project" value="UniProtKB-KW"/>
</dbReference>
<keyword evidence="3 12" id="KW-0808">Transferase</keyword>
<reference evidence="12 13" key="1">
    <citation type="submission" date="2024-02" db="EMBL/GenBank/DDBJ databases">
        <title>Seven novel Bacillus-like species.</title>
        <authorList>
            <person name="Liu G."/>
        </authorList>
    </citation>
    <scope>NUCLEOTIDE SEQUENCE [LARGE SCALE GENOMIC DNA]</scope>
    <source>
        <strain evidence="12 13">FJAT-52991</strain>
    </source>
</reference>
<name>A0ABZ2N5K6_9BACI</name>
<dbReference type="InterPro" id="IPR007434">
    <property type="entry name" value="FemAB-like"/>
</dbReference>
<dbReference type="InterPro" id="IPR003447">
    <property type="entry name" value="FEMABX"/>
</dbReference>
<dbReference type="EMBL" id="CP147404">
    <property type="protein sequence ID" value="WXB92886.1"/>
    <property type="molecule type" value="Genomic_DNA"/>
</dbReference>
<dbReference type="SUPFAM" id="SSF55729">
    <property type="entry name" value="Acyl-CoA N-acyltransferases (Nat)"/>
    <property type="match status" value="1"/>
</dbReference>
<keyword evidence="5" id="KW-0573">Peptidoglycan synthesis</keyword>
<evidence type="ECO:0000313" key="13">
    <source>
        <dbReference type="Proteomes" id="UP001387364"/>
    </source>
</evidence>
<evidence type="ECO:0000313" key="12">
    <source>
        <dbReference type="EMBL" id="WXB92886.1"/>
    </source>
</evidence>
<gene>
    <name evidence="12" type="ORF">WDJ61_16915</name>
</gene>
<evidence type="ECO:0000256" key="8">
    <source>
        <dbReference type="ARBA" id="ARBA00039074"/>
    </source>
</evidence>
<dbReference type="PANTHER" id="PTHR36174:SF1">
    <property type="entry name" value="LIPID II:GLYCINE GLYCYLTRANSFERASE"/>
    <property type="match status" value="1"/>
</dbReference>
<accession>A0ABZ2N5K6</accession>
<evidence type="ECO:0000256" key="4">
    <source>
        <dbReference type="ARBA" id="ARBA00022960"/>
    </source>
</evidence>
<evidence type="ECO:0000256" key="7">
    <source>
        <dbReference type="ARBA" id="ARBA00023316"/>
    </source>
</evidence>
<dbReference type="Pfam" id="PF04339">
    <property type="entry name" value="FemAB_like"/>
    <property type="match status" value="1"/>
</dbReference>
<organism evidence="12 13">
    <name type="scientific">Bacillus kandeliae</name>
    <dbReference type="NCBI Taxonomy" id="3129297"/>
    <lineage>
        <taxon>Bacteria</taxon>
        <taxon>Bacillati</taxon>
        <taxon>Bacillota</taxon>
        <taxon>Bacilli</taxon>
        <taxon>Bacillales</taxon>
        <taxon>Bacillaceae</taxon>
        <taxon>Bacillus</taxon>
    </lineage>
</organism>
<evidence type="ECO:0000256" key="2">
    <source>
        <dbReference type="ARBA" id="ARBA00009943"/>
    </source>
</evidence>
<dbReference type="PANTHER" id="PTHR36174">
    <property type="entry name" value="LIPID II:GLYCINE GLYCYLTRANSFERASE"/>
    <property type="match status" value="1"/>
</dbReference>
<evidence type="ECO:0000256" key="6">
    <source>
        <dbReference type="ARBA" id="ARBA00023315"/>
    </source>
</evidence>
<evidence type="ECO:0000256" key="11">
    <source>
        <dbReference type="ARBA" id="ARBA00048654"/>
    </source>
</evidence>
<dbReference type="PROSITE" id="PS51191">
    <property type="entry name" value="FEMABX"/>
    <property type="match status" value="1"/>
</dbReference>